<reference evidence="3 4" key="1">
    <citation type="submission" date="2016-03" db="EMBL/GenBank/DDBJ databases">
        <title>Choanephora cucurbitarum.</title>
        <authorList>
            <person name="Min B."/>
            <person name="Park H."/>
            <person name="Park J.-H."/>
            <person name="Shin H.-D."/>
            <person name="Choi I.-G."/>
        </authorList>
    </citation>
    <scope>NUCLEOTIDE SEQUENCE [LARGE SCALE GENOMIC DNA]</scope>
    <source>
        <strain evidence="3 4">KUS-F28377</strain>
    </source>
</reference>
<dbReference type="InterPro" id="IPR000477">
    <property type="entry name" value="RT_dom"/>
</dbReference>
<evidence type="ECO:0000313" key="3">
    <source>
        <dbReference type="EMBL" id="OBZ80627.1"/>
    </source>
</evidence>
<feature type="region of interest" description="Disordered" evidence="1">
    <location>
        <begin position="387"/>
        <end position="414"/>
    </location>
</feature>
<organism evidence="3 4">
    <name type="scientific">Choanephora cucurbitarum</name>
    <dbReference type="NCBI Taxonomy" id="101091"/>
    <lineage>
        <taxon>Eukaryota</taxon>
        <taxon>Fungi</taxon>
        <taxon>Fungi incertae sedis</taxon>
        <taxon>Mucoromycota</taxon>
        <taxon>Mucoromycotina</taxon>
        <taxon>Mucoromycetes</taxon>
        <taxon>Mucorales</taxon>
        <taxon>Mucorineae</taxon>
        <taxon>Choanephoraceae</taxon>
        <taxon>Choanephoroideae</taxon>
        <taxon>Choanephora</taxon>
    </lineage>
</organism>
<dbReference type="AlphaFoldDB" id="A0A1C7MV44"/>
<dbReference type="STRING" id="101091.A0A1C7MV44"/>
<dbReference type="PANTHER" id="PTHR19446">
    <property type="entry name" value="REVERSE TRANSCRIPTASES"/>
    <property type="match status" value="1"/>
</dbReference>
<dbReference type="Pfam" id="PF00078">
    <property type="entry name" value="RVT_1"/>
    <property type="match status" value="1"/>
</dbReference>
<evidence type="ECO:0000313" key="4">
    <source>
        <dbReference type="Proteomes" id="UP000093000"/>
    </source>
</evidence>
<feature type="non-terminal residue" evidence="3">
    <location>
        <position position="414"/>
    </location>
</feature>
<dbReference type="OrthoDB" id="2417874at2759"/>
<protein>
    <submittedName>
        <fullName evidence="3">Transposon TX1 uncharacterized protein</fullName>
    </submittedName>
</protein>
<keyword evidence="4" id="KW-1185">Reference proteome</keyword>
<proteinExistence type="predicted"/>
<evidence type="ECO:0000256" key="1">
    <source>
        <dbReference type="SAM" id="MobiDB-lite"/>
    </source>
</evidence>
<dbReference type="InParanoid" id="A0A1C7MV44"/>
<comment type="caution">
    <text evidence="3">The sequence shown here is derived from an EMBL/GenBank/DDBJ whole genome shotgun (WGS) entry which is preliminary data.</text>
</comment>
<name>A0A1C7MV44_9FUNG</name>
<dbReference type="InterPro" id="IPR043502">
    <property type="entry name" value="DNA/RNA_pol_sf"/>
</dbReference>
<feature type="domain" description="Reverse transcriptase" evidence="2">
    <location>
        <begin position="24"/>
        <end position="160"/>
    </location>
</feature>
<evidence type="ECO:0000259" key="2">
    <source>
        <dbReference type="Pfam" id="PF00078"/>
    </source>
</evidence>
<sequence length="414" mass="45557">MPNRLISDNGWLNHTLMTALRASKSTIPQVAVLLDAEKAYGRVHPGHLQQVLTRFGFPPQLLHCLSFLFFDTQIRITVNGWQSAPVPQARGLRQGDPLSPLLFNLANEPLLRYLLASPAFQGIEVPRSNPTIRQQCSSLELNTRIIESPPVRLLAYADDLEALSIYSRASNARTNISKTTIVPLSGTPSTTWLDICHTSGIERHYLSSSKAVTLLGYPLYSSDRQLTRFLSDVRAKLFKIIHHIRMRGLSVRGLSVVVNSLVLNRLWFLLRVIVLPQDWIASIRTAVYDLALPFWPKPSRKAVNLPRLQGGLSIVDIDDQSLALQLVYIRRLDQHGSGFFSAGPDGPQSVQAFLQNMSTNATDSQAHRSSTSSGAECLLACGMAPGPASTNGDHQASDCESAPPSDPSQLPCVR</sequence>
<dbReference type="SUPFAM" id="SSF56672">
    <property type="entry name" value="DNA/RNA polymerases"/>
    <property type="match status" value="1"/>
</dbReference>
<gene>
    <name evidence="3" type="primary">YTX2_7</name>
    <name evidence="3" type="ORF">A0J61_11324</name>
</gene>
<dbReference type="EMBL" id="LUGH01001907">
    <property type="protein sequence ID" value="OBZ80627.1"/>
    <property type="molecule type" value="Genomic_DNA"/>
</dbReference>
<dbReference type="Proteomes" id="UP000093000">
    <property type="component" value="Unassembled WGS sequence"/>
</dbReference>
<accession>A0A1C7MV44</accession>